<feature type="transmembrane region" description="Helical" evidence="1">
    <location>
        <begin position="12"/>
        <end position="35"/>
    </location>
</feature>
<accession>A0A6J6LGC1</accession>
<evidence type="ECO:0000313" key="3">
    <source>
        <dbReference type="EMBL" id="CAB4917757.1"/>
    </source>
</evidence>
<protein>
    <submittedName>
        <fullName evidence="2">Unannotated protein</fullName>
    </submittedName>
</protein>
<dbReference type="AlphaFoldDB" id="A0A6J6LGC1"/>
<evidence type="ECO:0000256" key="1">
    <source>
        <dbReference type="SAM" id="Phobius"/>
    </source>
</evidence>
<keyword evidence="1" id="KW-0472">Membrane</keyword>
<reference evidence="2" key="1">
    <citation type="submission" date="2020-05" db="EMBL/GenBank/DDBJ databases">
        <authorList>
            <person name="Chiriac C."/>
            <person name="Salcher M."/>
            <person name="Ghai R."/>
            <person name="Kavagutti S V."/>
        </authorList>
    </citation>
    <scope>NUCLEOTIDE SEQUENCE</scope>
</reference>
<sequence length="148" mass="15928">MSALRKSMNNDAGTAVVEFIFIGVLLLVPILYATLMVMRIEAAAMASTHAVREGARAFMMADTRTQGLQQARLASAAAMSDQGFTLAAGALRIDCSSRCLEPGTQLRVNLDWRVDLPWLPPPLAGRVEGFPISAEQSLTIDSYRDSAA</sequence>
<keyword evidence="1" id="KW-0812">Transmembrane</keyword>
<organism evidence="2">
    <name type="scientific">freshwater metagenome</name>
    <dbReference type="NCBI Taxonomy" id="449393"/>
    <lineage>
        <taxon>unclassified sequences</taxon>
        <taxon>metagenomes</taxon>
        <taxon>ecological metagenomes</taxon>
    </lineage>
</organism>
<dbReference type="EMBL" id="CAFBMO010000090">
    <property type="protein sequence ID" value="CAB4917757.1"/>
    <property type="molecule type" value="Genomic_DNA"/>
</dbReference>
<dbReference type="EMBL" id="CAEZWR010000045">
    <property type="protein sequence ID" value="CAB4660736.1"/>
    <property type="molecule type" value="Genomic_DNA"/>
</dbReference>
<evidence type="ECO:0000313" key="2">
    <source>
        <dbReference type="EMBL" id="CAB4660736.1"/>
    </source>
</evidence>
<gene>
    <name evidence="2" type="ORF">UFOPK2282_00522</name>
    <name evidence="3" type="ORF">UFOPK3576_01517</name>
</gene>
<name>A0A6J6LGC1_9ZZZZ</name>
<keyword evidence="1" id="KW-1133">Transmembrane helix</keyword>
<proteinExistence type="predicted"/>